<dbReference type="PANTHER" id="PTHR43597:SF5">
    <property type="entry name" value="SUFE-LIKE PROTEIN 2, CHLOROPLASTIC"/>
    <property type="match status" value="1"/>
</dbReference>
<comment type="caution">
    <text evidence="3">The sequence shown here is derived from an EMBL/GenBank/DDBJ whole genome shotgun (WGS) entry which is preliminary data.</text>
</comment>
<sequence>MEAATVTTRFLVSSPTPNHKPLLPSTARLRRLPRPLALRCLQTPDPTRPYSAVASGLPRHRLARLVDEFASLTEPVDRVKRLLACAASLPAFPEAGRVPANRVMGCTAQVWLSVAMDELGRVRFAADSDTEITKGFCACLLSVLDGALPEEVLEMTPEAFGDLNVVGLPVRAHSRVNTWHNVLISMKKRTKALIAKREGRPSVDPFPSLVIGPDGIEAKGGYAEAQAMFLSPDESKIKELIGLLKWQKLDANILQYSVWTSCLKMFAQYLIRLILRRLVCTECPMN</sequence>
<dbReference type="PANTHER" id="PTHR43597">
    <property type="entry name" value="SULFUR ACCEPTOR PROTEIN CSDE"/>
    <property type="match status" value="1"/>
</dbReference>
<gene>
    <name evidence="3" type="ORF">OPV22_013653</name>
</gene>
<dbReference type="InterPro" id="IPR003808">
    <property type="entry name" value="Fe-S_metab-assoc_dom"/>
</dbReference>
<evidence type="ECO:0000313" key="4">
    <source>
        <dbReference type="Proteomes" id="UP001222027"/>
    </source>
</evidence>
<organism evidence="3 4">
    <name type="scientific">Ensete ventricosum</name>
    <name type="common">Abyssinian banana</name>
    <name type="synonym">Musa ensete</name>
    <dbReference type="NCBI Taxonomy" id="4639"/>
    <lineage>
        <taxon>Eukaryota</taxon>
        <taxon>Viridiplantae</taxon>
        <taxon>Streptophyta</taxon>
        <taxon>Embryophyta</taxon>
        <taxon>Tracheophyta</taxon>
        <taxon>Spermatophyta</taxon>
        <taxon>Magnoliopsida</taxon>
        <taxon>Liliopsida</taxon>
        <taxon>Zingiberales</taxon>
        <taxon>Musaceae</taxon>
        <taxon>Ensete</taxon>
    </lineage>
</organism>
<evidence type="ECO:0000256" key="1">
    <source>
        <dbReference type="ARBA" id="ARBA00010282"/>
    </source>
</evidence>
<dbReference type="Pfam" id="PF02657">
    <property type="entry name" value="SufE"/>
    <property type="match status" value="1"/>
</dbReference>
<reference evidence="3 4" key="1">
    <citation type="submission" date="2022-12" db="EMBL/GenBank/DDBJ databases">
        <title>Chromosome-scale assembly of the Ensete ventricosum genome.</title>
        <authorList>
            <person name="Dussert Y."/>
            <person name="Stocks J."/>
            <person name="Wendawek A."/>
            <person name="Woldeyes F."/>
            <person name="Nichols R.A."/>
            <person name="Borrell J.S."/>
        </authorList>
    </citation>
    <scope>NUCLEOTIDE SEQUENCE [LARGE SCALE GENOMIC DNA]</scope>
    <source>
        <strain evidence="4">cv. Maze</strain>
        <tissue evidence="3">Seeds</tissue>
    </source>
</reference>
<dbReference type="Gene3D" id="3.90.1010.10">
    <property type="match status" value="1"/>
</dbReference>
<dbReference type="EMBL" id="JAQQAF010000004">
    <property type="protein sequence ID" value="KAJ8491932.1"/>
    <property type="molecule type" value="Genomic_DNA"/>
</dbReference>
<evidence type="ECO:0000313" key="3">
    <source>
        <dbReference type="EMBL" id="KAJ8491932.1"/>
    </source>
</evidence>
<dbReference type="SUPFAM" id="SSF82649">
    <property type="entry name" value="SufE/NifU"/>
    <property type="match status" value="1"/>
</dbReference>
<comment type="similarity">
    <text evidence="1">Belongs to the SufE family.</text>
</comment>
<keyword evidence="4" id="KW-1185">Reference proteome</keyword>
<name>A0AAV8QW09_ENSVE</name>
<proteinExistence type="inferred from homology"/>
<dbReference type="Proteomes" id="UP001222027">
    <property type="component" value="Unassembled WGS sequence"/>
</dbReference>
<accession>A0AAV8QW09</accession>
<protein>
    <recommendedName>
        <fullName evidence="2">Fe-S metabolism associated domain-containing protein</fullName>
    </recommendedName>
</protein>
<feature type="domain" description="Fe-S metabolism associated" evidence="2">
    <location>
        <begin position="67"/>
        <end position="188"/>
    </location>
</feature>
<evidence type="ECO:0000259" key="2">
    <source>
        <dbReference type="Pfam" id="PF02657"/>
    </source>
</evidence>
<dbReference type="AlphaFoldDB" id="A0AAV8QW09"/>